<gene>
    <name evidence="1" type="ORF">P0Y48_13660</name>
</gene>
<evidence type="ECO:0000313" key="1">
    <source>
        <dbReference type="EMBL" id="WEK13486.1"/>
    </source>
</evidence>
<reference evidence="1" key="1">
    <citation type="submission" date="2023-03" db="EMBL/GenBank/DDBJ databases">
        <title>Andean soil-derived lignocellulolytic bacterial consortium as a source of novel taxa and putative plastic-active enzymes.</title>
        <authorList>
            <person name="Diaz-Garcia L."/>
            <person name="Chuvochina M."/>
            <person name="Feuerriegel G."/>
            <person name="Bunk B."/>
            <person name="Sproer C."/>
            <person name="Streit W.R."/>
            <person name="Rodriguez L.M."/>
            <person name="Overmann J."/>
            <person name="Jimenez D.J."/>
        </authorList>
    </citation>
    <scope>NUCLEOTIDE SEQUENCE</scope>
    <source>
        <strain evidence="1">MAG 4610</strain>
    </source>
</reference>
<evidence type="ECO:0000313" key="2">
    <source>
        <dbReference type="Proteomes" id="UP001213972"/>
    </source>
</evidence>
<dbReference type="Proteomes" id="UP001213972">
    <property type="component" value="Chromosome"/>
</dbReference>
<dbReference type="EMBL" id="CP119321">
    <property type="protein sequence ID" value="WEK13486.1"/>
    <property type="molecule type" value="Genomic_DNA"/>
</dbReference>
<organism evidence="1 2">
    <name type="scientific">Candidatus Microbacterium phytovorans</name>
    <dbReference type="NCBI Taxonomy" id="3121374"/>
    <lineage>
        <taxon>Bacteria</taxon>
        <taxon>Bacillati</taxon>
        <taxon>Actinomycetota</taxon>
        <taxon>Actinomycetes</taxon>
        <taxon>Micrococcales</taxon>
        <taxon>Microbacteriaceae</taxon>
        <taxon>Microbacterium</taxon>
    </lineage>
</organism>
<proteinExistence type="predicted"/>
<name>A0AAJ5W2H5_9MICO</name>
<protein>
    <submittedName>
        <fullName evidence="1">Glutaminase</fullName>
    </submittedName>
</protein>
<accession>A0AAJ5W2H5</accession>
<sequence length="163" mass="16953">MIASSAAPTAAALLASARVRLAGAPREPLGDWASSRRLLGFGRAPRIVPVDEVWHLGVLLLGDSAVYATGEVLRAREDVVRGFTAQSQRERAERAAAAFRGGFPDGATVHVGWTELDVAAVDAGGRSGPLDGANGILTVRWSAAAAPRALADYLDDLLTLAGR</sequence>
<dbReference type="AlphaFoldDB" id="A0AAJ5W2H5"/>